<feature type="chain" id="PRO_5035480756" evidence="1">
    <location>
        <begin position="17"/>
        <end position="118"/>
    </location>
</feature>
<dbReference type="OrthoDB" id="3664114at2759"/>
<accession>A0A8K0WSD0</accession>
<reference evidence="2" key="1">
    <citation type="journal article" date="2021" name="Nat. Commun.">
        <title>Genetic determinants of endophytism in the Arabidopsis root mycobiome.</title>
        <authorList>
            <person name="Mesny F."/>
            <person name="Miyauchi S."/>
            <person name="Thiergart T."/>
            <person name="Pickel B."/>
            <person name="Atanasova L."/>
            <person name="Karlsson M."/>
            <person name="Huettel B."/>
            <person name="Barry K.W."/>
            <person name="Haridas S."/>
            <person name="Chen C."/>
            <person name="Bauer D."/>
            <person name="Andreopoulos W."/>
            <person name="Pangilinan J."/>
            <person name="LaButti K."/>
            <person name="Riley R."/>
            <person name="Lipzen A."/>
            <person name="Clum A."/>
            <person name="Drula E."/>
            <person name="Henrissat B."/>
            <person name="Kohler A."/>
            <person name="Grigoriev I.V."/>
            <person name="Martin F.M."/>
            <person name="Hacquard S."/>
        </authorList>
    </citation>
    <scope>NUCLEOTIDE SEQUENCE</scope>
    <source>
        <strain evidence="2">MPI-CAGE-CH-0235</strain>
    </source>
</reference>
<protein>
    <submittedName>
        <fullName evidence="2">Uncharacterized protein</fullName>
    </submittedName>
</protein>
<proteinExistence type="predicted"/>
<gene>
    <name evidence="2" type="ORF">B0I35DRAFT_427632</name>
</gene>
<sequence>MMYLITFGLAVAGALAAPVIESRSIGIVWIEYFPEADCQGEWLENNVFVDRGQDTCAPDPTTTWKPYNSFLIRGNDATRALNFFSTADCSIGNGGTVVTAPGGHAQCYNQHIGSVQFA</sequence>
<keyword evidence="1" id="KW-0732">Signal</keyword>
<keyword evidence="3" id="KW-1185">Reference proteome</keyword>
<dbReference type="Proteomes" id="UP000813444">
    <property type="component" value="Unassembled WGS sequence"/>
</dbReference>
<evidence type="ECO:0000313" key="3">
    <source>
        <dbReference type="Proteomes" id="UP000813444"/>
    </source>
</evidence>
<comment type="caution">
    <text evidence="2">The sequence shown here is derived from an EMBL/GenBank/DDBJ whole genome shotgun (WGS) entry which is preliminary data.</text>
</comment>
<name>A0A8K0WSD0_9HYPO</name>
<feature type="signal peptide" evidence="1">
    <location>
        <begin position="1"/>
        <end position="16"/>
    </location>
</feature>
<evidence type="ECO:0000313" key="2">
    <source>
        <dbReference type="EMBL" id="KAH7320707.1"/>
    </source>
</evidence>
<organism evidence="2 3">
    <name type="scientific">Stachybotrys elegans</name>
    <dbReference type="NCBI Taxonomy" id="80388"/>
    <lineage>
        <taxon>Eukaryota</taxon>
        <taxon>Fungi</taxon>
        <taxon>Dikarya</taxon>
        <taxon>Ascomycota</taxon>
        <taxon>Pezizomycotina</taxon>
        <taxon>Sordariomycetes</taxon>
        <taxon>Hypocreomycetidae</taxon>
        <taxon>Hypocreales</taxon>
        <taxon>Stachybotryaceae</taxon>
        <taxon>Stachybotrys</taxon>
    </lineage>
</organism>
<dbReference type="EMBL" id="JAGPNK010000005">
    <property type="protein sequence ID" value="KAH7320707.1"/>
    <property type="molecule type" value="Genomic_DNA"/>
</dbReference>
<dbReference type="AlphaFoldDB" id="A0A8K0WSD0"/>
<evidence type="ECO:0000256" key="1">
    <source>
        <dbReference type="SAM" id="SignalP"/>
    </source>
</evidence>